<dbReference type="PANTHER" id="PTHR42721">
    <property type="entry name" value="SUGAR HYDROLASE-RELATED"/>
    <property type="match status" value="1"/>
</dbReference>
<dbReference type="InterPro" id="IPR036881">
    <property type="entry name" value="Glyco_hydro_3_C_sf"/>
</dbReference>
<dbReference type="GO" id="GO:0045493">
    <property type="term" value="P:xylan catabolic process"/>
    <property type="evidence" value="ECO:0007669"/>
    <property type="project" value="InterPro"/>
</dbReference>
<dbReference type="GO" id="GO:0009044">
    <property type="term" value="F:xylan 1,4-beta-xylosidase activity"/>
    <property type="evidence" value="ECO:0007669"/>
    <property type="project" value="InterPro"/>
</dbReference>
<dbReference type="GO" id="GO:0046556">
    <property type="term" value="F:alpha-L-arabinofuranosidase activity"/>
    <property type="evidence" value="ECO:0007669"/>
    <property type="project" value="TreeGrafter"/>
</dbReference>
<proteinExistence type="predicted"/>
<protein>
    <submittedName>
        <fullName evidence="4">Glycosyl hydrolase family protein</fullName>
    </submittedName>
</protein>
<evidence type="ECO:0000256" key="1">
    <source>
        <dbReference type="ARBA" id="ARBA00022801"/>
    </source>
</evidence>
<dbReference type="OrthoDB" id="47059at2759"/>
<name>A0A2U1LRF0_ARTAN</name>
<evidence type="ECO:0000313" key="4">
    <source>
        <dbReference type="EMBL" id="PWA51570.1"/>
    </source>
</evidence>
<dbReference type="AlphaFoldDB" id="A0A2U1LRF0"/>
<dbReference type="EMBL" id="PKPP01008113">
    <property type="protein sequence ID" value="PWA51570.1"/>
    <property type="molecule type" value="Genomic_DNA"/>
</dbReference>
<dbReference type="InterPro" id="IPR002772">
    <property type="entry name" value="Glyco_hydro_3_C"/>
</dbReference>
<dbReference type="InterPro" id="IPR044993">
    <property type="entry name" value="BXL"/>
</dbReference>
<dbReference type="Pfam" id="PF01915">
    <property type="entry name" value="Glyco_hydro_3_C"/>
    <property type="match status" value="1"/>
</dbReference>
<evidence type="ECO:0000259" key="3">
    <source>
        <dbReference type="Pfam" id="PF01915"/>
    </source>
</evidence>
<keyword evidence="5" id="KW-1185">Reference proteome</keyword>
<keyword evidence="1 4" id="KW-0378">Hydrolase</keyword>
<dbReference type="SUPFAM" id="SSF52279">
    <property type="entry name" value="Beta-D-glucan exohydrolase, C-terminal domain"/>
    <property type="match status" value="1"/>
</dbReference>
<dbReference type="PANTHER" id="PTHR42721:SF1">
    <property type="entry name" value="BETA-D-XYLOSIDASE 6-RELATED"/>
    <property type="match status" value="1"/>
</dbReference>
<organism evidence="4 5">
    <name type="scientific">Artemisia annua</name>
    <name type="common">Sweet wormwood</name>
    <dbReference type="NCBI Taxonomy" id="35608"/>
    <lineage>
        <taxon>Eukaryota</taxon>
        <taxon>Viridiplantae</taxon>
        <taxon>Streptophyta</taxon>
        <taxon>Embryophyta</taxon>
        <taxon>Tracheophyta</taxon>
        <taxon>Spermatophyta</taxon>
        <taxon>Magnoliopsida</taxon>
        <taxon>eudicotyledons</taxon>
        <taxon>Gunneridae</taxon>
        <taxon>Pentapetalae</taxon>
        <taxon>asterids</taxon>
        <taxon>campanulids</taxon>
        <taxon>Asterales</taxon>
        <taxon>Asteraceae</taxon>
        <taxon>Asteroideae</taxon>
        <taxon>Anthemideae</taxon>
        <taxon>Artemisiinae</taxon>
        <taxon>Artemisia</taxon>
    </lineage>
</organism>
<gene>
    <name evidence="4" type="ORF">CTI12_AA462490</name>
</gene>
<comment type="caution">
    <text evidence="4">The sequence shown here is derived from an EMBL/GenBank/DDBJ whole genome shotgun (WGS) entry which is preliminary data.</text>
</comment>
<evidence type="ECO:0000313" key="5">
    <source>
        <dbReference type="Proteomes" id="UP000245207"/>
    </source>
</evidence>
<dbReference type="Proteomes" id="UP000245207">
    <property type="component" value="Unassembled WGS sequence"/>
</dbReference>
<keyword evidence="2" id="KW-0326">Glycosidase</keyword>
<dbReference type="STRING" id="35608.A0A2U1LRF0"/>
<feature type="domain" description="Glycoside hydrolase family 3 C-terminal" evidence="3">
    <location>
        <begin position="152"/>
        <end position="214"/>
    </location>
</feature>
<reference evidence="4 5" key="1">
    <citation type="journal article" date="2018" name="Mol. Plant">
        <title>The genome of Artemisia annua provides insight into the evolution of Asteraceae family and artemisinin biosynthesis.</title>
        <authorList>
            <person name="Shen Q."/>
            <person name="Zhang L."/>
            <person name="Liao Z."/>
            <person name="Wang S."/>
            <person name="Yan T."/>
            <person name="Shi P."/>
            <person name="Liu M."/>
            <person name="Fu X."/>
            <person name="Pan Q."/>
            <person name="Wang Y."/>
            <person name="Lv Z."/>
            <person name="Lu X."/>
            <person name="Zhang F."/>
            <person name="Jiang W."/>
            <person name="Ma Y."/>
            <person name="Chen M."/>
            <person name="Hao X."/>
            <person name="Li L."/>
            <person name="Tang Y."/>
            <person name="Lv G."/>
            <person name="Zhou Y."/>
            <person name="Sun X."/>
            <person name="Brodelius P.E."/>
            <person name="Rose J.K.C."/>
            <person name="Tang K."/>
        </authorList>
    </citation>
    <scope>NUCLEOTIDE SEQUENCE [LARGE SCALE GENOMIC DNA]</scope>
    <source>
        <strain evidence="5">cv. Huhao1</strain>
        <tissue evidence="4">Leaf</tissue>
    </source>
</reference>
<dbReference type="Gene3D" id="3.40.50.1700">
    <property type="entry name" value="Glycoside hydrolase family 3 C-terminal domain"/>
    <property type="match status" value="2"/>
</dbReference>
<dbReference type="GO" id="GO:0031222">
    <property type="term" value="P:arabinan catabolic process"/>
    <property type="evidence" value="ECO:0007669"/>
    <property type="project" value="TreeGrafter"/>
</dbReference>
<accession>A0A2U1LRF0</accession>
<sequence>MKSLEVLNFGLACVALEHANGIKRSKTTTFSETSRRSKSPEDVEPLALKAGMDINCGTYTVRHTKFAVDNGKVEEVIDKALLNLRRCALLKNDNKFLPLQKHDVSSLAVIGPMENVTDELGEGYIGVPCSPTSIVEGLTKYVKKTNFSSGCTDLVTTIAATSKKRIVLVLTGGRPLDVLFAQGNPRIASIIWIGYPGEAGGRALAEIIFGDHNPVVAQVHSNIFAGPENKPISGNIKLDVASVLGDAIKYLKELLQKINALNHELKETP</sequence>
<evidence type="ECO:0000256" key="2">
    <source>
        <dbReference type="ARBA" id="ARBA00023295"/>
    </source>
</evidence>